<dbReference type="EMBL" id="MWQN01000006">
    <property type="protein sequence ID" value="OPC76550.1"/>
    <property type="molecule type" value="Genomic_DNA"/>
</dbReference>
<evidence type="ECO:0000313" key="2">
    <source>
        <dbReference type="EMBL" id="OPC76550.1"/>
    </source>
</evidence>
<evidence type="ECO:0000256" key="1">
    <source>
        <dbReference type="SAM" id="MobiDB-lite"/>
    </source>
</evidence>
<reference evidence="2 3" key="1">
    <citation type="submission" date="2017-03" db="EMBL/GenBank/DDBJ databases">
        <title>Draft genome sequence of Streptomyces scabrisporus NF3, endophyte isolated from Amphipterygium adstringens.</title>
        <authorList>
            <person name="Vazquez M."/>
            <person name="Ceapa C.D."/>
            <person name="Rodriguez Luna D."/>
            <person name="Sanchez Esquivel S."/>
        </authorList>
    </citation>
    <scope>NUCLEOTIDE SEQUENCE [LARGE SCALE GENOMIC DNA]</scope>
    <source>
        <strain evidence="2 3">NF3</strain>
    </source>
</reference>
<sequence length="70" mass="7203">MADAAGGIHSAGSRSALLWLTLSWTAARDRSSSRSLAYRSRVFASQPAASTGGGSHSEHPISEGFSVGEP</sequence>
<protein>
    <submittedName>
        <fullName evidence="2">Uncharacterized protein</fullName>
    </submittedName>
</protein>
<accession>A0A1T3NIP4</accession>
<evidence type="ECO:0000313" key="3">
    <source>
        <dbReference type="Proteomes" id="UP000190037"/>
    </source>
</evidence>
<comment type="caution">
    <text evidence="2">The sequence shown here is derived from an EMBL/GenBank/DDBJ whole genome shotgun (WGS) entry which is preliminary data.</text>
</comment>
<gene>
    <name evidence="2" type="ORF">B4N89_46935</name>
</gene>
<dbReference type="AlphaFoldDB" id="A0A1T3NIP4"/>
<organism evidence="2 3">
    <name type="scientific">Embleya scabrispora</name>
    <dbReference type="NCBI Taxonomy" id="159449"/>
    <lineage>
        <taxon>Bacteria</taxon>
        <taxon>Bacillati</taxon>
        <taxon>Actinomycetota</taxon>
        <taxon>Actinomycetes</taxon>
        <taxon>Kitasatosporales</taxon>
        <taxon>Streptomycetaceae</taxon>
        <taxon>Embleya</taxon>
    </lineage>
</organism>
<dbReference type="Proteomes" id="UP000190037">
    <property type="component" value="Unassembled WGS sequence"/>
</dbReference>
<feature type="region of interest" description="Disordered" evidence="1">
    <location>
        <begin position="46"/>
        <end position="70"/>
    </location>
</feature>
<keyword evidence="3" id="KW-1185">Reference proteome</keyword>
<name>A0A1T3NIP4_9ACTN</name>
<proteinExistence type="predicted"/>